<dbReference type="InterPro" id="IPR029062">
    <property type="entry name" value="Class_I_gatase-like"/>
</dbReference>
<dbReference type="AlphaFoldDB" id="S2JIQ7"/>
<evidence type="ECO:0000256" key="16">
    <source>
        <dbReference type="PIRNR" id="PIRNR001382"/>
    </source>
</evidence>
<dbReference type="CDD" id="cd00331">
    <property type="entry name" value="IGPS"/>
    <property type="match status" value="1"/>
</dbReference>
<sequence>MTTLLIDNYDSFTYNVYQYLCSQGADVVVYRNDKITIDEIEKLNPRNIVISPGPGHPAHDAGVSRDAIAHFAGKIPILGICMGLQCMFEVYGGTVSYAGDILHGKASPIKHDSRGVFKGVPQNNMVTRYHSLAGMPSTIPDTLEVTSTTDDGVIMGVRHKEYTVEGVQFHPESILCENGHTMILNFLNLNGGTWEENPGAGVLPNKLRSSQSSETPKKAAAPAAPEAIAPATGNTNGATSNTGAPSILTRIYAQRIKDVEIAREVPGQSMEDLEKLLQLHVAPPLQDVVARLNQQKPALLAEVKRASPSKGNIDATANAAEQALQYALAGASVVSVLTEPKWFRGTIHDMRQVREAITHLPNRPCILRKDFIVDRYQILEGRVYGADTVLLIVAMLSDEKLHDLYNYSKSLGMEPLVEVNNAEEMARANALGAKVIGVNNRNLHSFDVDMETTSRLAEMVPEGTILCALSGITGRADVEMYVKQGVSGVLVGEALMRAWNLKEFVADLLGLEKKDPIVSSKDNKQSLVKVCGISSVEAATEAANAGADLIGLIFAEKSKRKVSIETATEIVKAVHSVEPKPVKKPSYTTPSSDWFEIHRRLLESRTRKPLVVGVFVNQSVEYMSQVAIEAGLDLIQLHGTESVELARYLPVPVIKAFHIDSTSFNPAQISSLTQPGGHQYVLLDAKVSSLPSDQQGGQGVKFDWSIAEKVVNHKQLEFLGNKEFPVILAGGLDPSNVASAINQVKPWIVDVSSGVETNGVKDLAKIRAFVAAAKSVSH</sequence>
<dbReference type="GO" id="GO:0005829">
    <property type="term" value="C:cytosol"/>
    <property type="evidence" value="ECO:0007669"/>
    <property type="project" value="TreeGrafter"/>
</dbReference>
<evidence type="ECO:0000313" key="21">
    <source>
        <dbReference type="EMBL" id="EPB88372.1"/>
    </source>
</evidence>
<dbReference type="EMBL" id="KE123952">
    <property type="protein sequence ID" value="EPB88372.1"/>
    <property type="molecule type" value="Genomic_DNA"/>
</dbReference>
<evidence type="ECO:0000256" key="1">
    <source>
        <dbReference type="ARBA" id="ARBA00001164"/>
    </source>
</evidence>
<evidence type="ECO:0000256" key="13">
    <source>
        <dbReference type="ARBA" id="ARBA00023239"/>
    </source>
</evidence>
<dbReference type="Gene3D" id="3.20.20.70">
    <property type="entry name" value="Aldolase class I"/>
    <property type="match status" value="2"/>
</dbReference>
<dbReference type="CDD" id="cd01743">
    <property type="entry name" value="GATase1_Anthranilate_Synthase"/>
    <property type="match status" value="1"/>
</dbReference>
<dbReference type="GO" id="GO:0004425">
    <property type="term" value="F:indole-3-glycerol-phosphate synthase activity"/>
    <property type="evidence" value="ECO:0007669"/>
    <property type="project" value="UniProtKB-UniRule"/>
</dbReference>
<dbReference type="HAMAP" id="MF_00135">
    <property type="entry name" value="PRAI"/>
    <property type="match status" value="1"/>
</dbReference>
<dbReference type="eggNOG" id="KOG0026">
    <property type="taxonomic scope" value="Eukaryota"/>
</dbReference>
<dbReference type="SUPFAM" id="SSF52317">
    <property type="entry name" value="Class I glutamine amidotransferase-like"/>
    <property type="match status" value="1"/>
</dbReference>
<keyword evidence="11 16" id="KW-0057">Aromatic amino acid biosynthesis</keyword>
<dbReference type="NCBIfam" id="TIGR00566">
    <property type="entry name" value="trpG_papA"/>
    <property type="match status" value="1"/>
</dbReference>
<comment type="catalytic activity">
    <reaction evidence="2 16">
        <text>1-(2-carboxyphenylamino)-1-deoxy-D-ribulose 5-phosphate + H(+) = (1S,2R)-1-C-(indol-3-yl)glycerol 3-phosphate + CO2 + H2O</text>
        <dbReference type="Rhea" id="RHEA:23476"/>
        <dbReference type="ChEBI" id="CHEBI:15377"/>
        <dbReference type="ChEBI" id="CHEBI:15378"/>
        <dbReference type="ChEBI" id="CHEBI:16526"/>
        <dbReference type="ChEBI" id="CHEBI:58613"/>
        <dbReference type="ChEBI" id="CHEBI:58866"/>
        <dbReference type="EC" id="4.1.1.48"/>
    </reaction>
</comment>
<evidence type="ECO:0000256" key="7">
    <source>
        <dbReference type="ARBA" id="ARBA00022605"/>
    </source>
</evidence>
<feature type="domain" description="Glutamine amidotransferase" evidence="18">
    <location>
        <begin position="4"/>
        <end position="187"/>
    </location>
</feature>
<comment type="pathway">
    <text evidence="6 16">Amino-acid biosynthesis; L-tryptophan biosynthesis; L-tryptophan from chorismate: step 1/5.</text>
</comment>
<keyword evidence="12 16" id="KW-0413">Isomerase</keyword>
<evidence type="ECO:0000256" key="5">
    <source>
        <dbReference type="ARBA" id="ARBA00004696"/>
    </source>
</evidence>
<dbReference type="InterPro" id="IPR011060">
    <property type="entry name" value="RibuloseP-bd_barrel"/>
</dbReference>
<dbReference type="GO" id="GO:0004640">
    <property type="term" value="F:phosphoribosylanthranilate isomerase activity"/>
    <property type="evidence" value="ECO:0007669"/>
    <property type="project" value="UniProtKB-UniRule"/>
</dbReference>
<evidence type="ECO:0000256" key="12">
    <source>
        <dbReference type="ARBA" id="ARBA00023235"/>
    </source>
</evidence>
<evidence type="ECO:0000256" key="15">
    <source>
        <dbReference type="ARBA" id="ARBA00047683"/>
    </source>
</evidence>
<dbReference type="Pfam" id="PF00117">
    <property type="entry name" value="GATase"/>
    <property type="match status" value="1"/>
</dbReference>
<evidence type="ECO:0000256" key="4">
    <source>
        <dbReference type="ARBA" id="ARBA00004664"/>
    </source>
</evidence>
<feature type="domain" description="N-(5'phosphoribosyl) anthranilate isomerase (PRAI)" evidence="20">
    <location>
        <begin position="591"/>
        <end position="771"/>
    </location>
</feature>
<dbReference type="InterPro" id="IPR050472">
    <property type="entry name" value="Anth_synth/Amidotransfase"/>
</dbReference>
<evidence type="ECO:0000256" key="10">
    <source>
        <dbReference type="ARBA" id="ARBA00022962"/>
    </source>
</evidence>
<dbReference type="GO" id="GO:0004049">
    <property type="term" value="F:anthranilate synthase activity"/>
    <property type="evidence" value="ECO:0007669"/>
    <property type="project" value="UniProtKB-UniRule"/>
</dbReference>
<dbReference type="PRINTS" id="PR00096">
    <property type="entry name" value="GATASE"/>
</dbReference>
<comment type="function">
    <text evidence="3 16">Trifunctional enzyme bearing the Gln amidotransferase (GATase) domain of anthranilate synthase, indole-glycerolphosphate synthase, and phosphoribosylanthranilate isomerase activities.</text>
</comment>
<evidence type="ECO:0000256" key="11">
    <source>
        <dbReference type="ARBA" id="ARBA00023141"/>
    </source>
</evidence>
<proteinExistence type="inferred from homology"/>
<evidence type="ECO:0000256" key="3">
    <source>
        <dbReference type="ARBA" id="ARBA00003272"/>
    </source>
</evidence>
<feature type="domain" description="Indole-3-glycerol phosphate synthase" evidence="19">
    <location>
        <begin position="248"/>
        <end position="508"/>
    </location>
</feature>
<dbReference type="InterPro" id="IPR013798">
    <property type="entry name" value="Indole-3-glycerol_P_synth_dom"/>
</dbReference>
<dbReference type="SUPFAM" id="SSF51366">
    <property type="entry name" value="Ribulose-phoshate binding barrel"/>
    <property type="match status" value="2"/>
</dbReference>
<keyword evidence="8 16" id="KW-0210">Decarboxylase</keyword>
<dbReference type="InterPro" id="IPR001468">
    <property type="entry name" value="Indole-3-GlycerolPSynthase_CS"/>
</dbReference>
<dbReference type="OrthoDB" id="524799at2759"/>
<dbReference type="InParanoid" id="S2JIQ7"/>
<dbReference type="FunFam" id="3.40.50.880:FF:000031">
    <property type="entry name" value="Multifunctional tryptophan biosynthesis protein"/>
    <property type="match status" value="1"/>
</dbReference>
<dbReference type="PROSITE" id="PS00614">
    <property type="entry name" value="IGPS"/>
    <property type="match status" value="1"/>
</dbReference>
<evidence type="ECO:0000313" key="22">
    <source>
        <dbReference type="Proteomes" id="UP000014254"/>
    </source>
</evidence>
<dbReference type="HAMAP" id="MF_00134_B">
    <property type="entry name" value="IGPS_B"/>
    <property type="match status" value="1"/>
</dbReference>
<evidence type="ECO:0000259" key="20">
    <source>
        <dbReference type="Pfam" id="PF00697"/>
    </source>
</evidence>
<dbReference type="OMA" id="EPIEWAN"/>
<dbReference type="PANTHER" id="PTHR43418">
    <property type="entry name" value="MULTIFUNCTIONAL TRYPTOPHAN BIOSYNTHESIS PROTEIN-RELATED"/>
    <property type="match status" value="1"/>
</dbReference>
<feature type="compositionally biased region" description="Low complexity" evidence="17">
    <location>
        <begin position="218"/>
        <end position="244"/>
    </location>
</feature>
<feature type="region of interest" description="Disordered" evidence="17">
    <location>
        <begin position="200"/>
        <end position="244"/>
    </location>
</feature>
<dbReference type="PRINTS" id="PR00097">
    <property type="entry name" value="ANTSNTHASEII"/>
</dbReference>
<dbReference type="GO" id="GO:0000162">
    <property type="term" value="P:L-tryptophan biosynthetic process"/>
    <property type="evidence" value="ECO:0007669"/>
    <property type="project" value="UniProtKB-UniRule"/>
</dbReference>
<comment type="pathway">
    <text evidence="4 16">Amino-acid biosynthesis; L-tryptophan biosynthesis; L-tryptophan from chorismate: step 3/5.</text>
</comment>
<evidence type="ECO:0000259" key="19">
    <source>
        <dbReference type="Pfam" id="PF00218"/>
    </source>
</evidence>
<keyword evidence="14" id="KW-0511">Multifunctional enzyme</keyword>
<evidence type="ECO:0000256" key="8">
    <source>
        <dbReference type="ARBA" id="ARBA00022793"/>
    </source>
</evidence>
<dbReference type="Pfam" id="PF00697">
    <property type="entry name" value="PRAI"/>
    <property type="match status" value="1"/>
</dbReference>
<dbReference type="FunCoup" id="S2JIQ7">
    <property type="interactions" value="134"/>
</dbReference>
<name>S2JIQ7_MUCC1</name>
<evidence type="ECO:0000256" key="2">
    <source>
        <dbReference type="ARBA" id="ARBA00001633"/>
    </source>
</evidence>
<protein>
    <recommendedName>
        <fullName evidence="16">Multifunctional tryptophan biosynthesis protein</fullName>
    </recommendedName>
    <domain>
        <recommendedName>
            <fullName evidence="16">Anthranilate synthase component 2</fullName>
            <shortName evidence="16">AS</shortName>
            <ecNumber evidence="16">4.1.3.27</ecNumber>
        </recommendedName>
        <alternativeName>
            <fullName evidence="16">Anthranilate synthase, glutamine amidotransferase component</fullName>
        </alternativeName>
    </domain>
    <domain>
        <recommendedName>
            <fullName evidence="16">Indole-3-glycerol phosphate synthase</fullName>
            <shortName evidence="16">IGPS</shortName>
            <ecNumber evidence="16">4.1.1.48</ecNumber>
        </recommendedName>
    </domain>
    <domain>
        <recommendedName>
            <fullName evidence="16">N-(5'-phosphoribosyl)anthranilate isomerase</fullName>
            <shortName evidence="16">PRAI</shortName>
            <ecNumber evidence="16">5.3.1.24</ecNumber>
        </recommendedName>
    </domain>
</protein>
<evidence type="ECO:0000256" key="6">
    <source>
        <dbReference type="ARBA" id="ARBA00004873"/>
    </source>
</evidence>
<dbReference type="EC" id="4.1.1.48" evidence="16"/>
<reference evidence="22" key="1">
    <citation type="submission" date="2013-05" db="EMBL/GenBank/DDBJ databases">
        <title>The Genome sequence of Mucor circinelloides f. circinelloides 1006PhL.</title>
        <authorList>
            <consortium name="The Broad Institute Genomics Platform"/>
            <person name="Cuomo C."/>
            <person name="Earl A."/>
            <person name="Findley K."/>
            <person name="Lee S.C."/>
            <person name="Walker B."/>
            <person name="Young S."/>
            <person name="Zeng Q."/>
            <person name="Gargeya S."/>
            <person name="Fitzgerald M."/>
            <person name="Haas B."/>
            <person name="Abouelleil A."/>
            <person name="Allen A.W."/>
            <person name="Alvarado L."/>
            <person name="Arachchi H.M."/>
            <person name="Berlin A.M."/>
            <person name="Chapman S.B."/>
            <person name="Gainer-Dewar J."/>
            <person name="Goldberg J."/>
            <person name="Griggs A."/>
            <person name="Gujja S."/>
            <person name="Hansen M."/>
            <person name="Howarth C."/>
            <person name="Imamovic A."/>
            <person name="Ireland A."/>
            <person name="Larimer J."/>
            <person name="McCowan C."/>
            <person name="Murphy C."/>
            <person name="Pearson M."/>
            <person name="Poon T.W."/>
            <person name="Priest M."/>
            <person name="Roberts A."/>
            <person name="Saif S."/>
            <person name="Shea T."/>
            <person name="Sisk P."/>
            <person name="Sykes S."/>
            <person name="Wortman J."/>
            <person name="Nusbaum C."/>
            <person name="Birren B."/>
        </authorList>
    </citation>
    <scope>NUCLEOTIDE SEQUENCE [LARGE SCALE GENOMIC DNA]</scope>
    <source>
        <strain evidence="22">1006PhL</strain>
    </source>
</reference>
<dbReference type="Proteomes" id="UP000014254">
    <property type="component" value="Unassembled WGS sequence"/>
</dbReference>
<dbReference type="eggNOG" id="KOG4202">
    <property type="taxonomic scope" value="Eukaryota"/>
</dbReference>
<dbReference type="InterPro" id="IPR013785">
    <property type="entry name" value="Aldolase_TIM"/>
</dbReference>
<comment type="catalytic activity">
    <reaction evidence="1 16">
        <text>N-(5-phospho-beta-D-ribosyl)anthranilate = 1-(2-carboxyphenylamino)-1-deoxy-D-ribulose 5-phosphate</text>
        <dbReference type="Rhea" id="RHEA:21540"/>
        <dbReference type="ChEBI" id="CHEBI:18277"/>
        <dbReference type="ChEBI" id="CHEBI:58613"/>
        <dbReference type="EC" id="5.3.1.24"/>
    </reaction>
</comment>
<dbReference type="STRING" id="1220926.S2JIQ7"/>
<dbReference type="EC" id="4.1.3.27" evidence="16"/>
<organism evidence="21 22">
    <name type="scientific">Mucor circinelloides f. circinelloides (strain 1006PhL)</name>
    <name type="common">Mucormycosis agent</name>
    <name type="synonym">Calyptromyces circinelloides</name>
    <dbReference type="NCBI Taxonomy" id="1220926"/>
    <lineage>
        <taxon>Eukaryota</taxon>
        <taxon>Fungi</taxon>
        <taxon>Fungi incertae sedis</taxon>
        <taxon>Mucoromycota</taxon>
        <taxon>Mucoromycotina</taxon>
        <taxon>Mucoromycetes</taxon>
        <taxon>Mucorales</taxon>
        <taxon>Mucorineae</taxon>
        <taxon>Mucoraceae</taxon>
        <taxon>Mucor</taxon>
    </lineage>
</organism>
<dbReference type="UniPathway" id="UPA00035">
    <property type="reaction ID" value="UER00040"/>
</dbReference>
<keyword evidence="22" id="KW-1185">Reference proteome</keyword>
<evidence type="ECO:0000259" key="18">
    <source>
        <dbReference type="Pfam" id="PF00117"/>
    </source>
</evidence>
<accession>S2JIQ7</accession>
<dbReference type="InterPro" id="IPR001240">
    <property type="entry name" value="PRAI_dom"/>
</dbReference>
<dbReference type="VEuPathDB" id="FungiDB:HMPREF1544_04839"/>
<dbReference type="InterPro" id="IPR017926">
    <property type="entry name" value="GATASE"/>
</dbReference>
<keyword evidence="10" id="KW-0315">Glutamine amidotransferase</keyword>
<comment type="catalytic activity">
    <reaction evidence="15 16">
        <text>chorismate + L-glutamine = anthranilate + pyruvate + L-glutamate + H(+)</text>
        <dbReference type="Rhea" id="RHEA:21732"/>
        <dbReference type="ChEBI" id="CHEBI:15361"/>
        <dbReference type="ChEBI" id="CHEBI:15378"/>
        <dbReference type="ChEBI" id="CHEBI:16567"/>
        <dbReference type="ChEBI" id="CHEBI:29748"/>
        <dbReference type="ChEBI" id="CHEBI:29985"/>
        <dbReference type="ChEBI" id="CHEBI:58359"/>
        <dbReference type="EC" id="4.1.3.27"/>
    </reaction>
</comment>
<dbReference type="EC" id="5.3.1.24" evidence="16"/>
<evidence type="ECO:0000256" key="14">
    <source>
        <dbReference type="ARBA" id="ARBA00023268"/>
    </source>
</evidence>
<dbReference type="Gene3D" id="3.40.50.880">
    <property type="match status" value="1"/>
</dbReference>
<keyword evidence="9 16" id="KW-0822">Tryptophan biosynthesis</keyword>
<gene>
    <name evidence="21" type="ORF">HMPREF1544_04839</name>
</gene>
<comment type="pathway">
    <text evidence="5 16">Amino-acid biosynthesis; L-tryptophan biosynthesis; L-tryptophan from chorismate: step 4/5.</text>
</comment>
<evidence type="ECO:0000256" key="17">
    <source>
        <dbReference type="SAM" id="MobiDB-lite"/>
    </source>
</evidence>
<evidence type="ECO:0000256" key="9">
    <source>
        <dbReference type="ARBA" id="ARBA00022822"/>
    </source>
</evidence>
<keyword evidence="13 16" id="KW-0456">Lyase</keyword>
<dbReference type="PANTHER" id="PTHR43418:SF4">
    <property type="entry name" value="MULTIFUNCTIONAL TRYPTOPHAN BIOSYNTHESIS PROTEIN"/>
    <property type="match status" value="1"/>
</dbReference>
<dbReference type="CDD" id="cd00405">
    <property type="entry name" value="PRAI"/>
    <property type="match status" value="1"/>
</dbReference>
<dbReference type="FunFam" id="3.20.20.70:FF:000136">
    <property type="entry name" value="Multifunctional tryptophan biosynthesis protein"/>
    <property type="match status" value="1"/>
</dbReference>
<dbReference type="eggNOG" id="KOG4201">
    <property type="taxonomic scope" value="Eukaryota"/>
</dbReference>
<dbReference type="InterPro" id="IPR016302">
    <property type="entry name" value="Anthranilate_synth_II"/>
</dbReference>
<dbReference type="Pfam" id="PF00218">
    <property type="entry name" value="IGPS"/>
    <property type="match status" value="1"/>
</dbReference>
<dbReference type="InterPro" id="IPR006221">
    <property type="entry name" value="TrpG/PapA_dom"/>
</dbReference>
<dbReference type="PIRSF" id="PIRSF001382">
    <property type="entry name" value="TrpG-trpC-trpF"/>
    <property type="match status" value="1"/>
</dbReference>
<dbReference type="PROSITE" id="PS51273">
    <property type="entry name" value="GATASE_TYPE_1"/>
    <property type="match status" value="1"/>
</dbReference>
<keyword evidence="7 16" id="KW-0028">Amino-acid biosynthesis</keyword>